<proteinExistence type="predicted"/>
<accession>A0ABW5EE46</accession>
<dbReference type="EMBL" id="JBHUJD010000021">
    <property type="protein sequence ID" value="MFD2311732.1"/>
    <property type="molecule type" value="Genomic_DNA"/>
</dbReference>
<gene>
    <name evidence="1" type="ORF">ACFSKX_14990</name>
</gene>
<evidence type="ECO:0000313" key="1">
    <source>
        <dbReference type="EMBL" id="MFD2311732.1"/>
    </source>
</evidence>
<comment type="caution">
    <text evidence="1">The sequence shown here is derived from an EMBL/GenBank/DDBJ whole genome shotgun (WGS) entry which is preliminary data.</text>
</comment>
<dbReference type="Proteomes" id="UP001597425">
    <property type="component" value="Unassembled WGS sequence"/>
</dbReference>
<reference evidence="2" key="1">
    <citation type="journal article" date="2019" name="Int. J. Syst. Evol. Microbiol.">
        <title>The Global Catalogue of Microorganisms (GCM) 10K type strain sequencing project: providing services to taxonomists for standard genome sequencing and annotation.</title>
        <authorList>
            <consortium name="The Broad Institute Genomics Platform"/>
            <consortium name="The Broad Institute Genome Sequencing Center for Infectious Disease"/>
            <person name="Wu L."/>
            <person name="Ma J."/>
        </authorList>
    </citation>
    <scope>NUCLEOTIDE SEQUENCE [LARGE SCALE GENOMIC DNA]</scope>
    <source>
        <strain evidence="2">KCTC 12848</strain>
    </source>
</reference>
<evidence type="ECO:0000313" key="2">
    <source>
        <dbReference type="Proteomes" id="UP001597425"/>
    </source>
</evidence>
<organism evidence="1 2">
    <name type="scientific">Microbulbifer halophilus</name>
    <dbReference type="NCBI Taxonomy" id="453963"/>
    <lineage>
        <taxon>Bacteria</taxon>
        <taxon>Pseudomonadati</taxon>
        <taxon>Pseudomonadota</taxon>
        <taxon>Gammaproteobacteria</taxon>
        <taxon>Cellvibrionales</taxon>
        <taxon>Microbulbiferaceae</taxon>
        <taxon>Microbulbifer</taxon>
    </lineage>
</organism>
<name>A0ABW5EE46_9GAMM</name>
<protein>
    <submittedName>
        <fullName evidence="1">Uncharacterized protein</fullName>
    </submittedName>
</protein>
<keyword evidence="2" id="KW-1185">Reference proteome</keyword>
<dbReference type="RefSeq" id="WP_265721377.1">
    <property type="nucleotide sequence ID" value="NZ_JAPIVK010000010.1"/>
</dbReference>
<sequence>MTVTVLKEALIEKGALESYFDGEVPTNLWRALKRNSGNQVFDFVEEPFILSNGRPRIWEPI</sequence>